<protein>
    <submittedName>
        <fullName evidence="1">Uncharacterized protein</fullName>
    </submittedName>
</protein>
<accession>A0A1I0S9F3</accession>
<evidence type="ECO:0000313" key="1">
    <source>
        <dbReference type="EMBL" id="SEW52798.1"/>
    </source>
</evidence>
<reference evidence="2" key="1">
    <citation type="submission" date="2016-10" db="EMBL/GenBank/DDBJ databases">
        <authorList>
            <person name="Varghese N."/>
            <person name="Submissions S."/>
        </authorList>
    </citation>
    <scope>NUCLEOTIDE SEQUENCE [LARGE SCALE GENOMIC DNA]</scope>
    <source>
        <strain evidence="2">DSM 3695</strain>
    </source>
</reference>
<sequence>MDTLYPELKTYIYQYCLEFMTEDEIMAKRTVLYNFYMPSESTLSKMKEKGWISDHPRIHAMITDGAEALKDRIVNRIWDEHRDELCLNLCPVCNKIARTPAARQCRFCFHDWHEAT</sequence>
<dbReference type="OrthoDB" id="275225at2"/>
<organism evidence="1 2">
    <name type="scientific">Chitinophaga arvensicola</name>
    <dbReference type="NCBI Taxonomy" id="29529"/>
    <lineage>
        <taxon>Bacteria</taxon>
        <taxon>Pseudomonadati</taxon>
        <taxon>Bacteroidota</taxon>
        <taxon>Chitinophagia</taxon>
        <taxon>Chitinophagales</taxon>
        <taxon>Chitinophagaceae</taxon>
        <taxon>Chitinophaga</taxon>
    </lineage>
</organism>
<proteinExistence type="predicted"/>
<keyword evidence="2" id="KW-1185">Reference proteome</keyword>
<dbReference type="AlphaFoldDB" id="A0A1I0S9F3"/>
<evidence type="ECO:0000313" key="2">
    <source>
        <dbReference type="Proteomes" id="UP000199310"/>
    </source>
</evidence>
<name>A0A1I0S9F3_9BACT</name>
<dbReference type="Proteomes" id="UP000199310">
    <property type="component" value="Unassembled WGS sequence"/>
</dbReference>
<dbReference type="RefSeq" id="WP_089899657.1">
    <property type="nucleotide sequence ID" value="NZ_FOJG01000002.1"/>
</dbReference>
<dbReference type="EMBL" id="FOJG01000002">
    <property type="protein sequence ID" value="SEW52798.1"/>
    <property type="molecule type" value="Genomic_DNA"/>
</dbReference>
<gene>
    <name evidence="1" type="ORF">SAMN04488122_5123</name>
</gene>